<dbReference type="GO" id="GO:0004553">
    <property type="term" value="F:hydrolase activity, hydrolyzing O-glycosyl compounds"/>
    <property type="evidence" value="ECO:0007669"/>
    <property type="project" value="InterPro"/>
</dbReference>
<evidence type="ECO:0000256" key="1">
    <source>
        <dbReference type="ARBA" id="ARBA00007401"/>
    </source>
</evidence>
<evidence type="ECO:0000256" key="2">
    <source>
        <dbReference type="ARBA" id="ARBA00022801"/>
    </source>
</evidence>
<dbReference type="InterPro" id="IPR008979">
    <property type="entry name" value="Galactose-bd-like_sf"/>
</dbReference>
<dbReference type="PANTHER" id="PTHR43536:SF1">
    <property type="entry name" value="MANNOSYLGLYCOPROTEIN ENDO-BETA-MANNOSIDASE"/>
    <property type="match status" value="1"/>
</dbReference>
<dbReference type="Gene3D" id="3.20.20.80">
    <property type="entry name" value="Glycosidases"/>
    <property type="match status" value="1"/>
</dbReference>
<dbReference type="InterPro" id="IPR036156">
    <property type="entry name" value="Beta-gal/glucu_dom_sf"/>
</dbReference>
<dbReference type="OrthoDB" id="408532at2759"/>
<accession>A0A423W444</accession>
<dbReference type="Gene3D" id="2.60.120.260">
    <property type="entry name" value="Galactose-binding domain-like"/>
    <property type="match status" value="1"/>
</dbReference>
<dbReference type="Proteomes" id="UP000283895">
    <property type="component" value="Unassembled WGS sequence"/>
</dbReference>
<dbReference type="InterPro" id="IPR054593">
    <property type="entry name" value="Beta-mannosidase-like_N2"/>
</dbReference>
<dbReference type="InterPro" id="IPR017853">
    <property type="entry name" value="GH"/>
</dbReference>
<dbReference type="Pfam" id="PF18368">
    <property type="entry name" value="Ig_GlcNase"/>
    <property type="match status" value="1"/>
</dbReference>
<dbReference type="InterPro" id="IPR041351">
    <property type="entry name" value="Ig_GlcNase"/>
</dbReference>
<gene>
    <name evidence="6" type="ORF">VMCG_06992</name>
</gene>
<keyword evidence="2" id="KW-0378">Hydrolase</keyword>
<evidence type="ECO:0000313" key="6">
    <source>
        <dbReference type="EMBL" id="ROV98096.1"/>
    </source>
</evidence>
<dbReference type="SUPFAM" id="SSF51445">
    <property type="entry name" value="(Trans)glycosidases"/>
    <property type="match status" value="1"/>
</dbReference>
<dbReference type="SUPFAM" id="SSF49785">
    <property type="entry name" value="Galactose-binding domain-like"/>
    <property type="match status" value="1"/>
</dbReference>
<dbReference type="EMBL" id="LKEA01000027">
    <property type="protein sequence ID" value="ROV98096.1"/>
    <property type="molecule type" value="Genomic_DNA"/>
</dbReference>
<dbReference type="AlphaFoldDB" id="A0A423W444"/>
<evidence type="ECO:0000256" key="3">
    <source>
        <dbReference type="ARBA" id="ARBA00023295"/>
    </source>
</evidence>
<reference evidence="6 7" key="1">
    <citation type="submission" date="2015-09" db="EMBL/GenBank/DDBJ databases">
        <title>Host preference determinants of Valsa canker pathogens revealed by comparative genomics.</title>
        <authorList>
            <person name="Yin Z."/>
            <person name="Huang L."/>
        </authorList>
    </citation>
    <scope>NUCLEOTIDE SEQUENCE [LARGE SCALE GENOMIC DNA]</scope>
    <source>
        <strain evidence="6 7">03-1</strain>
    </source>
</reference>
<dbReference type="SUPFAM" id="SSF49303">
    <property type="entry name" value="beta-Galactosidase/glucuronidase domain"/>
    <property type="match status" value="4"/>
</dbReference>
<dbReference type="Pfam" id="PF22666">
    <property type="entry name" value="Glyco_hydro_2_N2"/>
    <property type="match status" value="1"/>
</dbReference>
<dbReference type="InterPro" id="IPR043534">
    <property type="entry name" value="EBDG/EBM"/>
</dbReference>
<dbReference type="InterPro" id="IPR013783">
    <property type="entry name" value="Ig-like_fold"/>
</dbReference>
<dbReference type="PANTHER" id="PTHR43536">
    <property type="entry name" value="MANNOSYLGLYCOPROTEIN ENDO-BETA-MANNOSIDASE"/>
    <property type="match status" value="1"/>
</dbReference>
<feature type="domain" description="Beta-mannosidase-like galactose-binding" evidence="5">
    <location>
        <begin position="28"/>
        <end position="103"/>
    </location>
</feature>
<dbReference type="STRING" id="356882.A0A423W444"/>
<proteinExistence type="inferred from homology"/>
<keyword evidence="7" id="KW-1185">Reference proteome</keyword>
<protein>
    <submittedName>
        <fullName evidence="6">Uncharacterized protein</fullName>
    </submittedName>
</protein>
<comment type="caution">
    <text evidence="6">The sequence shown here is derived from an EMBL/GenBank/DDBJ whole genome shotgun (WGS) entry which is preliminary data.</text>
</comment>
<dbReference type="Gene3D" id="2.60.40.10">
    <property type="entry name" value="Immunoglobulins"/>
    <property type="match status" value="3"/>
</dbReference>
<comment type="similarity">
    <text evidence="1">Belongs to the glycosyl hydrolase 2 family.</text>
</comment>
<feature type="domain" description="Exo-beta-D-glucosaminidase Ig-fold" evidence="4">
    <location>
        <begin position="758"/>
        <end position="870"/>
    </location>
</feature>
<organism evidence="6 7">
    <name type="scientific">Cytospora schulzeri</name>
    <dbReference type="NCBI Taxonomy" id="448051"/>
    <lineage>
        <taxon>Eukaryota</taxon>
        <taxon>Fungi</taxon>
        <taxon>Dikarya</taxon>
        <taxon>Ascomycota</taxon>
        <taxon>Pezizomycotina</taxon>
        <taxon>Sordariomycetes</taxon>
        <taxon>Sordariomycetidae</taxon>
        <taxon>Diaporthales</taxon>
        <taxon>Cytosporaceae</taxon>
        <taxon>Cytospora</taxon>
    </lineage>
</organism>
<evidence type="ECO:0000259" key="5">
    <source>
        <dbReference type="Pfam" id="PF22666"/>
    </source>
</evidence>
<name>A0A423W444_9PEZI</name>
<sequence length="879" mass="99710">MHAAGVSPWSDLTYSYAGRNMEIHRNNSIYKAPWIYRQEFSLIPGPGKHFLLETNGINSKADIFLNGRRVATKESQAGSYGGYTYDITHIADENNAVVVKVYPTDYSQDLVQYFLDWNQAPVDNSTGIWRDMTLKQTGPIALGPLSITTDLAVSKKYLARISLRALARNLENCSVTIQPKAHILRPSQVYERERGDPREGTPNEKRVVQEDVIAEVFDPSTLAVTLPPYASREVKVDCYLPYTASDIWWPQAWGSQPLFQAHLDVWVNNITSDLRKASFGLRQVTSRLNNHKDRIFEINGIPFEVMGAGYAPDLLLRWNATRFTQIAEYLIDIGLNTIRLEGKMEQPELYEICDRLGIMVLPGWECCDKWEAWSYNHDLIPPSPAWSPVDYATANASMRHEAAMLQTHPSVLGFIIGSDIRPDDKATDIYVGGLKASHWDTPIIPSAAKRGYPEGLGPSGMKMDGPYDWVPPNYWYDTKPSGKRMGAAFGFASELGSGVGTPEIGSLLQFMGWQGVEDLWQKPNQTEYHMSPTEIFSTRRTYNNALWHRYGPPTSAYDYLLKAQMMDYEATRAQFEAYSIKWNAKRPATGMIYWMLNNAWPGLRWNLFDFYMRPAGAYFGAKTGNRVEHIAYDYVRNAVYLINHSLDRRGARKIEAEIIDLQGCVLEPTTNASTPTTPSSNTSFAIMSKQRHIFEKYITHHTKPNHSQKLFDIKEVKKLKGVGLLRLVLQDEHDTVLSRNVYWISKSMDKLKWKESEWFYTPVKKYADFTALSKLQTANVSVSARRADNGGRGITVRLENLSQVPAVFIRLDLVAVNYKANKGHYRWNSVVPLKWSDNYVTLWPGEMLNLEVIPMEGAAKPDMLLVSGRNLGESEVPLT</sequence>
<evidence type="ECO:0000259" key="4">
    <source>
        <dbReference type="Pfam" id="PF18368"/>
    </source>
</evidence>
<keyword evidence="3" id="KW-0326">Glycosidase</keyword>
<evidence type="ECO:0000313" key="7">
    <source>
        <dbReference type="Proteomes" id="UP000283895"/>
    </source>
</evidence>